<evidence type="ECO:0008006" key="3">
    <source>
        <dbReference type="Google" id="ProtNLM"/>
    </source>
</evidence>
<dbReference type="Gene3D" id="3.30.40.10">
    <property type="entry name" value="Zinc/RING finger domain, C3HC4 (zinc finger)"/>
    <property type="match status" value="1"/>
</dbReference>
<dbReference type="CDD" id="cd15489">
    <property type="entry name" value="PHD_SF"/>
    <property type="match status" value="1"/>
</dbReference>
<dbReference type="AlphaFoldDB" id="A0A8J9X2X9"/>
<gene>
    <name evidence="2" type="ORF">PTTT1_LOCUS16955</name>
</gene>
<dbReference type="InterPro" id="IPR011011">
    <property type="entry name" value="Znf_FYVE_PHD"/>
</dbReference>
<name>A0A8J9X2X9_PHATR</name>
<sequence>MNETSSRLGGYCSICWRRDGVQGAILQQCHDCKVLFHNDCYGMPSEMARDPHLLCHACKSVGDVIKVRQRDSTGKRIAIEIKERPTECCLCSVDDKEILLPMHPVYDDYGSSGRQILLPADPTTNRKKRLAWAHSLCAFVICSTPQTAGCVYGTTREGTFDGVESEDDTSVESVNSYLDEDRDDITIHHFVYVLDIQSKQKNKDWTERIRQNQISMKCIYCGRDDRPEYSYRIPIQCCANDDTEFSEFRGKHPSLALDDTCFQAMHVGCAMYGRNEAGELPDFRRVFFYPGKADGDESDSSTNNHYVDCVSNAFCDIHAKELGKKSRFPAGSKVARQITRTSGQRDPLVSPRKLAPKTTGKKKGLALMYERRSPAHSNTVPVSGNKRVRLATLVTSSQITEDRIRSGTDKGKTQVPLTNVGKKSFMKPLPVSKSATRKLSDYVNDKQKSSRNQICDKPDAPKDMDAALQVHLKVLIKDISAELDEVGTRDVSIVKTTMQRLRAKWKRECQILGITSVDFVELWRYAKASIGKKFGIAFTSLKRNRVAQPIVPQADEKLHSIEKCTDGDTTCKIPSRGKQNGASMDRTTNVSCSSDIDNGPLNKPSVSVQKVTKKKLDKMSLEEIATSLQNAASNVESHCLHAFLETQKDLWKEKKMVAEGKFESVWSSVSKIVHRNHKSRSKGNQIDWSYLVVGKKYDPDRMDFSKWDTYEELR</sequence>
<dbReference type="InterPro" id="IPR013083">
    <property type="entry name" value="Znf_RING/FYVE/PHD"/>
</dbReference>
<dbReference type="EMBL" id="OU594956">
    <property type="protein sequence ID" value="CAG9281591.1"/>
    <property type="molecule type" value="Genomic_DNA"/>
</dbReference>
<reference evidence="2" key="1">
    <citation type="submission" date="2022-02" db="EMBL/GenBank/DDBJ databases">
        <authorList>
            <person name="Giguere J D."/>
        </authorList>
    </citation>
    <scope>NUCLEOTIDE SEQUENCE</scope>
    <source>
        <strain evidence="2">CCAP 1055/1</strain>
    </source>
</reference>
<accession>A0A8J9X2X9</accession>
<evidence type="ECO:0000313" key="2">
    <source>
        <dbReference type="EMBL" id="CAG9281591.1"/>
    </source>
</evidence>
<feature type="region of interest" description="Disordered" evidence="1">
    <location>
        <begin position="338"/>
        <end position="362"/>
    </location>
</feature>
<evidence type="ECO:0000256" key="1">
    <source>
        <dbReference type="SAM" id="MobiDB-lite"/>
    </source>
</evidence>
<protein>
    <recommendedName>
        <fullName evidence="3">PHD-type domain-containing protein</fullName>
    </recommendedName>
</protein>
<proteinExistence type="predicted"/>
<organism evidence="2">
    <name type="scientific">Phaeodactylum tricornutum</name>
    <name type="common">Diatom</name>
    <dbReference type="NCBI Taxonomy" id="2850"/>
    <lineage>
        <taxon>Eukaryota</taxon>
        <taxon>Sar</taxon>
        <taxon>Stramenopiles</taxon>
        <taxon>Ochrophyta</taxon>
        <taxon>Bacillariophyta</taxon>
        <taxon>Bacillariophyceae</taxon>
        <taxon>Bacillariophycidae</taxon>
        <taxon>Naviculales</taxon>
        <taxon>Phaeodactylaceae</taxon>
        <taxon>Phaeodactylum</taxon>
    </lineage>
</organism>
<dbReference type="SUPFAM" id="SSF57903">
    <property type="entry name" value="FYVE/PHD zinc finger"/>
    <property type="match status" value="1"/>
</dbReference>
<dbReference type="Proteomes" id="UP000836788">
    <property type="component" value="Chromosome 15"/>
</dbReference>